<dbReference type="KEGG" id="dov:DSCO28_70480"/>
<proteinExistence type="predicted"/>
<feature type="signal peptide" evidence="1">
    <location>
        <begin position="1"/>
        <end position="26"/>
    </location>
</feature>
<dbReference type="Pfam" id="PF01497">
    <property type="entry name" value="Peripla_BP_2"/>
    <property type="match status" value="1"/>
</dbReference>
<dbReference type="Proteomes" id="UP000425960">
    <property type="component" value="Chromosome"/>
</dbReference>
<feature type="domain" description="Fe/B12 periplasmic-binding" evidence="2">
    <location>
        <begin position="52"/>
        <end position="323"/>
    </location>
</feature>
<dbReference type="PANTHER" id="PTHR30535:SF34">
    <property type="entry name" value="MOLYBDATE-BINDING PROTEIN MOLA"/>
    <property type="match status" value="1"/>
</dbReference>
<reference evidence="3 4" key="1">
    <citation type="submission" date="2019-11" db="EMBL/GenBank/DDBJ databases">
        <title>Comparative genomics of hydrocarbon-degrading Desulfosarcina strains.</title>
        <authorList>
            <person name="Watanabe M."/>
            <person name="Kojima H."/>
            <person name="Fukui M."/>
        </authorList>
    </citation>
    <scope>NUCLEOTIDE SEQUENCE [LARGE SCALE GENOMIC DNA]</scope>
    <source>
        <strain evidence="3 4">28bB2T</strain>
    </source>
</reference>
<dbReference type="SUPFAM" id="SSF53807">
    <property type="entry name" value="Helical backbone' metal receptor"/>
    <property type="match status" value="1"/>
</dbReference>
<dbReference type="RefSeq" id="WP_155325759.1">
    <property type="nucleotide sequence ID" value="NZ_AP021876.1"/>
</dbReference>
<dbReference type="PANTHER" id="PTHR30535">
    <property type="entry name" value="VITAMIN B12-BINDING PROTEIN"/>
    <property type="match status" value="1"/>
</dbReference>
<dbReference type="InterPro" id="IPR002491">
    <property type="entry name" value="ABC_transptr_periplasmic_BD"/>
</dbReference>
<accession>A0A5K8A1R0</accession>
<keyword evidence="1" id="KW-0732">Signal</keyword>
<dbReference type="EMBL" id="AP021876">
    <property type="protein sequence ID" value="BBO86482.1"/>
    <property type="molecule type" value="Genomic_DNA"/>
</dbReference>
<gene>
    <name evidence="3" type="ORF">DSCO28_70480</name>
</gene>
<dbReference type="AlphaFoldDB" id="A0A5K8A1R0"/>
<dbReference type="Gene3D" id="1.20.58.2180">
    <property type="match status" value="1"/>
</dbReference>
<dbReference type="PROSITE" id="PS50983">
    <property type="entry name" value="FE_B12_PBP"/>
    <property type="match status" value="1"/>
</dbReference>
<dbReference type="Gene3D" id="3.40.50.1980">
    <property type="entry name" value="Nitrogenase molybdenum iron protein domain"/>
    <property type="match status" value="2"/>
</dbReference>
<evidence type="ECO:0000313" key="3">
    <source>
        <dbReference type="EMBL" id="BBO86482.1"/>
    </source>
</evidence>
<evidence type="ECO:0000259" key="2">
    <source>
        <dbReference type="PROSITE" id="PS50983"/>
    </source>
</evidence>
<dbReference type="InterPro" id="IPR050902">
    <property type="entry name" value="ABC_Transporter_SBP"/>
</dbReference>
<evidence type="ECO:0000313" key="4">
    <source>
        <dbReference type="Proteomes" id="UP000425960"/>
    </source>
</evidence>
<feature type="chain" id="PRO_5024377233" evidence="1">
    <location>
        <begin position="27"/>
        <end position="354"/>
    </location>
</feature>
<protein>
    <submittedName>
        <fullName evidence="3">Iron ABC transporter substrate-binding protein</fullName>
    </submittedName>
</protein>
<name>A0A5K8A1R0_9BACT</name>
<sequence>MRKPIRRLITVAIVVMAAMTATPIAATTPQPLTRTITDMAGREVQVPATISTVLATSPPPTTFVYMLAPDKLGGWLGRISKNNTQFIPKAYRDLPTFGWGRRTMNYEAYIAARPDLVFAGCEPGIDPTRAELTQAKMGTIPVVCVDDTRNAVGYTPTLRFIGRLLGVADRAETLIRYYETVLDEVRRKVATIAQNERVRVYYAEGENGLSTDPSGSPHAQLIDVCGGLNVADCQLAAGSGMTPVALESVLIWQPEVIITTSQAFAMHAAGDASWQKTPAVKNRRVHLTPSQPFNWFDRPPGVNRIVGIPWTAHILYPTLFPQAWLESKVKEFYSLYYHYELNDTELGSLLGPQP</sequence>
<evidence type="ECO:0000256" key="1">
    <source>
        <dbReference type="SAM" id="SignalP"/>
    </source>
</evidence>
<organism evidence="3 4">
    <name type="scientific">Desulfosarcina ovata subsp. sediminis</name>
    <dbReference type="NCBI Taxonomy" id="885957"/>
    <lineage>
        <taxon>Bacteria</taxon>
        <taxon>Pseudomonadati</taxon>
        <taxon>Thermodesulfobacteriota</taxon>
        <taxon>Desulfobacteria</taxon>
        <taxon>Desulfobacterales</taxon>
        <taxon>Desulfosarcinaceae</taxon>
        <taxon>Desulfosarcina</taxon>
    </lineage>
</organism>